<feature type="compositionally biased region" description="Low complexity" evidence="1">
    <location>
        <begin position="55"/>
        <end position="75"/>
    </location>
</feature>
<gene>
    <name evidence="3" type="ORF">PANT1444_LOCUS8973</name>
</gene>
<organism evidence="3">
    <name type="scientific">Phaeocystis antarctica</name>
    <dbReference type="NCBI Taxonomy" id="33657"/>
    <lineage>
        <taxon>Eukaryota</taxon>
        <taxon>Haptista</taxon>
        <taxon>Haptophyta</taxon>
        <taxon>Prymnesiophyceae</taxon>
        <taxon>Phaeocystales</taxon>
        <taxon>Phaeocystaceae</taxon>
        <taxon>Phaeocystis</taxon>
    </lineage>
</organism>
<feature type="region of interest" description="Disordered" evidence="1">
    <location>
        <begin position="55"/>
        <end position="85"/>
    </location>
</feature>
<sequence>MLEEALQGRRETLGDSHPHTLISISAMDQLPKVIKQPILEKKPKPWWVAAPSASSMPTATIRPTTTSPRYTSPSPTKTPPSPCYQRMSSCEGGGRGCFAPESLVVKLGVDGLATPLRIDAVRAGDLLRMADGSAARVRCVVVSECTDGIERMVTLPGGLQLTPRHPVREAASGKWRLPCTLDTPRVRACEHIFNLVLECNHVLHIGGEACVTLGHDHLVADLVGHDYWGGAAVLSDLSLQPGWAQGFVLLRPGQLAAAPGYKTLVAGRRDRGVEEEGR</sequence>
<name>A0A7S0EHW6_9EUKA</name>
<reference evidence="3" key="1">
    <citation type="submission" date="2021-01" db="EMBL/GenBank/DDBJ databases">
        <authorList>
            <person name="Corre E."/>
            <person name="Pelletier E."/>
            <person name="Niang G."/>
            <person name="Scheremetjew M."/>
            <person name="Finn R."/>
            <person name="Kale V."/>
            <person name="Holt S."/>
            <person name="Cochrane G."/>
            <person name="Meng A."/>
            <person name="Brown T."/>
            <person name="Cohen L."/>
        </authorList>
    </citation>
    <scope>NUCLEOTIDE SEQUENCE</scope>
    <source>
        <strain evidence="3">CCMP1374</strain>
    </source>
</reference>
<evidence type="ECO:0000256" key="1">
    <source>
        <dbReference type="SAM" id="MobiDB-lite"/>
    </source>
</evidence>
<protein>
    <recommendedName>
        <fullName evidence="2">Vint domain-containing protein</fullName>
    </recommendedName>
</protein>
<dbReference type="InterPro" id="IPR039510">
    <property type="entry name" value="Vint_dom"/>
</dbReference>
<evidence type="ECO:0000313" key="3">
    <source>
        <dbReference type="EMBL" id="CAD8485595.1"/>
    </source>
</evidence>
<proteinExistence type="predicted"/>
<feature type="domain" description="Vint" evidence="2">
    <location>
        <begin position="96"/>
        <end position="250"/>
    </location>
</feature>
<accession>A0A7S0EHW6</accession>
<evidence type="ECO:0000259" key="2">
    <source>
        <dbReference type="Pfam" id="PF14623"/>
    </source>
</evidence>
<dbReference type="EMBL" id="HBEP01015775">
    <property type="protein sequence ID" value="CAD8485595.1"/>
    <property type="molecule type" value="Transcribed_RNA"/>
</dbReference>
<dbReference type="Pfam" id="PF14623">
    <property type="entry name" value="Vint"/>
    <property type="match status" value="1"/>
</dbReference>
<dbReference type="AlphaFoldDB" id="A0A7S0EHW6"/>